<dbReference type="InterPro" id="IPR017523">
    <property type="entry name" value="Rv3268"/>
</dbReference>
<dbReference type="NCBIfam" id="TIGR03089">
    <property type="entry name" value="TIGR03089 family protein"/>
    <property type="match status" value="1"/>
</dbReference>
<evidence type="ECO:0000313" key="1">
    <source>
        <dbReference type="EMBL" id="MDS1112221.1"/>
    </source>
</evidence>
<comment type="caution">
    <text evidence="1">The sequence shown here is derived from an EMBL/GenBank/DDBJ whole genome shotgun (WGS) entry which is preliminary data.</text>
</comment>
<sequence>MRELNTPNTVADAIFGAVADHSRPLLTYYDEATGERTELSAATLGNWAAKTANYLVDEIGVNAGGVVVVDLPEHWQTAGIVLGALWAGADVRTGGFDDAVLVFTSRDRLDDHPDADEVVVASLDPFALPLRDLPPGVGDYGSVVRVHGDQFFSRSPATSALDGATTAEVITDARGAAERDGIVAGTRVVSTRPWHTAPGVLAHLLAPLVAGGSLVHVANATAERVAAIADVEKAGVVLAE</sequence>
<evidence type="ECO:0000313" key="2">
    <source>
        <dbReference type="Proteomes" id="UP001265083"/>
    </source>
</evidence>
<dbReference type="InterPro" id="IPR042099">
    <property type="entry name" value="ANL_N_sf"/>
</dbReference>
<reference evidence="1 2" key="1">
    <citation type="submission" date="2023-08" db="EMBL/GenBank/DDBJ databases">
        <title>Bioegradation of LLDPE and BLDPE plastic by marine bacteria from coast plastic debris.</title>
        <authorList>
            <person name="Rong Z."/>
        </authorList>
    </citation>
    <scope>NUCLEOTIDE SEQUENCE [LARGE SCALE GENOMIC DNA]</scope>
    <source>
        <strain evidence="1 2">Z-2</strain>
    </source>
</reference>
<name>A0ABU2GL80_9ACTN</name>
<protein>
    <submittedName>
        <fullName evidence="1">TIGR03089 family protein</fullName>
    </submittedName>
</protein>
<dbReference type="RefSeq" id="WP_310948896.1">
    <property type="nucleotide sequence ID" value="NZ_JAVLUS010000001.1"/>
</dbReference>
<proteinExistence type="predicted"/>
<organism evidence="1 2">
    <name type="scientific">Gordonia westfalica</name>
    <dbReference type="NCBI Taxonomy" id="158898"/>
    <lineage>
        <taxon>Bacteria</taxon>
        <taxon>Bacillati</taxon>
        <taxon>Actinomycetota</taxon>
        <taxon>Actinomycetes</taxon>
        <taxon>Mycobacteriales</taxon>
        <taxon>Gordoniaceae</taxon>
        <taxon>Gordonia</taxon>
    </lineage>
</organism>
<dbReference type="SUPFAM" id="SSF56801">
    <property type="entry name" value="Acetyl-CoA synthetase-like"/>
    <property type="match status" value="1"/>
</dbReference>
<keyword evidence="2" id="KW-1185">Reference proteome</keyword>
<dbReference type="EMBL" id="JAVLUS010000001">
    <property type="protein sequence ID" value="MDS1112221.1"/>
    <property type="molecule type" value="Genomic_DNA"/>
</dbReference>
<gene>
    <name evidence="1" type="ORF">RD149_00390</name>
</gene>
<dbReference type="Gene3D" id="3.40.50.12780">
    <property type="entry name" value="N-terminal domain of ligase-like"/>
    <property type="match status" value="1"/>
</dbReference>
<accession>A0ABU2GL80</accession>
<dbReference type="Proteomes" id="UP001265083">
    <property type="component" value="Unassembled WGS sequence"/>
</dbReference>